<comment type="subunit">
    <text evidence="3">Homodimer.</text>
</comment>
<dbReference type="FunFam" id="3.30.70.260:FF:000004">
    <property type="entry name" value="Ribose-5-phosphate isomerase A"/>
    <property type="match status" value="1"/>
</dbReference>
<keyword evidence="5" id="KW-1185">Reference proteome</keyword>
<dbReference type="InterPro" id="IPR020672">
    <property type="entry name" value="Ribose5P_isomerase_typA_subgr"/>
</dbReference>
<keyword evidence="2 3" id="KW-0413">Isomerase</keyword>
<dbReference type="InterPro" id="IPR037171">
    <property type="entry name" value="NagB/RpiA_transferase-like"/>
</dbReference>
<evidence type="ECO:0000313" key="5">
    <source>
        <dbReference type="Proteomes" id="UP000189545"/>
    </source>
</evidence>
<evidence type="ECO:0000313" key="4">
    <source>
        <dbReference type="EMBL" id="AQS37772.1"/>
    </source>
</evidence>
<dbReference type="AlphaFoldDB" id="A0A1S6HQJ9"/>
<dbReference type="STRING" id="225848.Sps_02620"/>
<dbReference type="GO" id="GO:0009052">
    <property type="term" value="P:pentose-phosphate shunt, non-oxidative branch"/>
    <property type="evidence" value="ECO:0007669"/>
    <property type="project" value="UniProtKB-UniRule"/>
</dbReference>
<gene>
    <name evidence="3" type="primary">rpiA</name>
    <name evidence="4" type="ORF">Sps_02620</name>
</gene>
<name>A0A1S6HQJ9_9GAMM</name>
<feature type="binding site" evidence="3">
    <location>
        <begin position="28"/>
        <end position="31"/>
    </location>
    <ligand>
        <name>substrate</name>
    </ligand>
</feature>
<evidence type="ECO:0000256" key="1">
    <source>
        <dbReference type="ARBA" id="ARBA00001713"/>
    </source>
</evidence>
<dbReference type="PANTHER" id="PTHR11934">
    <property type="entry name" value="RIBOSE-5-PHOSPHATE ISOMERASE"/>
    <property type="match status" value="1"/>
</dbReference>
<comment type="pathway">
    <text evidence="3">Carbohydrate degradation; pentose phosphate pathway; D-ribose 5-phosphate from D-ribulose 5-phosphate (non-oxidative stage): step 1/1.</text>
</comment>
<proteinExistence type="inferred from homology"/>
<feature type="binding site" evidence="3">
    <location>
        <begin position="81"/>
        <end position="84"/>
    </location>
    <ligand>
        <name>substrate</name>
    </ligand>
</feature>
<dbReference type="GO" id="GO:0005829">
    <property type="term" value="C:cytosol"/>
    <property type="evidence" value="ECO:0007669"/>
    <property type="project" value="TreeGrafter"/>
</dbReference>
<dbReference type="OrthoDB" id="5870696at2"/>
<dbReference type="PANTHER" id="PTHR11934:SF0">
    <property type="entry name" value="RIBOSE-5-PHOSPHATE ISOMERASE"/>
    <property type="match status" value="1"/>
</dbReference>
<dbReference type="KEGG" id="spsw:Sps_02620"/>
<feature type="active site" description="Proton acceptor" evidence="3">
    <location>
        <position position="103"/>
    </location>
</feature>
<comment type="function">
    <text evidence="3">Catalyzes the reversible conversion of ribose-5-phosphate to ribulose 5-phosphate.</text>
</comment>
<accession>A0A1S6HQJ9</accession>
<sequence length="218" mass="23482">MTQDEMKKAAGWAALEYVEKDSIVGVGTGSTVNHFIDALATMKAEIEGAVSSSEASTEKMKALGIPVYDLNSVNELSVYVDGADEINERMDMIKGGGAALTREKIVSAVADKFICIVDNTKQVDILGEFPLPVEVIPMARSYVARQLVKLGGDPVYREGCLTDNGNIILDVYNMKIMKPKELEEQINQIVGVVTNGLFAKRGADVLLVGTPEGVKTVK</sequence>
<dbReference type="GO" id="GO:0006014">
    <property type="term" value="P:D-ribose metabolic process"/>
    <property type="evidence" value="ECO:0007669"/>
    <property type="project" value="TreeGrafter"/>
</dbReference>
<dbReference type="GO" id="GO:0004751">
    <property type="term" value="F:ribose-5-phosphate isomerase activity"/>
    <property type="evidence" value="ECO:0007669"/>
    <property type="project" value="UniProtKB-UniRule"/>
</dbReference>
<protein>
    <recommendedName>
        <fullName evidence="3">Ribose-5-phosphate isomerase A</fullName>
        <ecNumber evidence="3">5.3.1.6</ecNumber>
    </recommendedName>
    <alternativeName>
        <fullName evidence="3">Phosphoriboisomerase A</fullName>
        <shortName evidence="3">PRI</shortName>
    </alternativeName>
</protein>
<dbReference type="NCBIfam" id="NF001924">
    <property type="entry name" value="PRK00702.1"/>
    <property type="match status" value="1"/>
</dbReference>
<dbReference type="FunFam" id="3.40.50.1360:FF:000001">
    <property type="entry name" value="Ribose-5-phosphate isomerase A"/>
    <property type="match status" value="1"/>
</dbReference>
<comment type="similarity">
    <text evidence="3">Belongs to the ribose 5-phosphate isomerase family.</text>
</comment>
<dbReference type="CDD" id="cd01398">
    <property type="entry name" value="RPI_A"/>
    <property type="match status" value="1"/>
</dbReference>
<dbReference type="Gene3D" id="3.30.70.260">
    <property type="match status" value="1"/>
</dbReference>
<dbReference type="UniPathway" id="UPA00115">
    <property type="reaction ID" value="UER00412"/>
</dbReference>
<dbReference type="Pfam" id="PF06026">
    <property type="entry name" value="Rib_5-P_isom_A"/>
    <property type="match status" value="1"/>
</dbReference>
<feature type="binding site" evidence="3">
    <location>
        <position position="121"/>
    </location>
    <ligand>
        <name>substrate</name>
    </ligand>
</feature>
<comment type="catalytic activity">
    <reaction evidence="1 3">
        <text>aldehydo-D-ribose 5-phosphate = D-ribulose 5-phosphate</text>
        <dbReference type="Rhea" id="RHEA:14657"/>
        <dbReference type="ChEBI" id="CHEBI:58121"/>
        <dbReference type="ChEBI" id="CHEBI:58273"/>
        <dbReference type="EC" id="5.3.1.6"/>
    </reaction>
</comment>
<dbReference type="EMBL" id="CP014782">
    <property type="protein sequence ID" value="AQS37772.1"/>
    <property type="molecule type" value="Genomic_DNA"/>
</dbReference>
<organism evidence="4 5">
    <name type="scientific">Shewanella psychrophila</name>
    <dbReference type="NCBI Taxonomy" id="225848"/>
    <lineage>
        <taxon>Bacteria</taxon>
        <taxon>Pseudomonadati</taxon>
        <taxon>Pseudomonadota</taxon>
        <taxon>Gammaproteobacteria</taxon>
        <taxon>Alteromonadales</taxon>
        <taxon>Shewanellaceae</taxon>
        <taxon>Shewanella</taxon>
    </lineage>
</organism>
<dbReference type="Gene3D" id="3.40.50.1360">
    <property type="match status" value="1"/>
</dbReference>
<dbReference type="Proteomes" id="UP000189545">
    <property type="component" value="Chromosome"/>
</dbReference>
<dbReference type="NCBIfam" id="TIGR00021">
    <property type="entry name" value="rpiA"/>
    <property type="match status" value="1"/>
</dbReference>
<feature type="binding site" evidence="3">
    <location>
        <begin position="94"/>
        <end position="97"/>
    </location>
    <ligand>
        <name>substrate</name>
    </ligand>
</feature>
<evidence type="ECO:0000256" key="2">
    <source>
        <dbReference type="ARBA" id="ARBA00023235"/>
    </source>
</evidence>
<dbReference type="HAMAP" id="MF_00170">
    <property type="entry name" value="Rib_5P_isom_A"/>
    <property type="match status" value="1"/>
</dbReference>
<dbReference type="SUPFAM" id="SSF100950">
    <property type="entry name" value="NagB/RpiA/CoA transferase-like"/>
    <property type="match status" value="1"/>
</dbReference>
<dbReference type="SUPFAM" id="SSF75445">
    <property type="entry name" value="D-ribose-5-phosphate isomerase (RpiA), lid domain"/>
    <property type="match status" value="1"/>
</dbReference>
<dbReference type="RefSeq" id="WP_077752902.1">
    <property type="nucleotide sequence ID" value="NZ_CP014782.1"/>
</dbReference>
<dbReference type="InterPro" id="IPR004788">
    <property type="entry name" value="Ribose5P_isomerase_type_A"/>
</dbReference>
<dbReference type="EC" id="5.3.1.6" evidence="3"/>
<evidence type="ECO:0000256" key="3">
    <source>
        <dbReference type="HAMAP-Rule" id="MF_00170"/>
    </source>
</evidence>
<reference evidence="4 5" key="1">
    <citation type="submission" date="2016-03" db="EMBL/GenBank/DDBJ databases">
        <title>Complete genome sequence of Shewanella psychrophila WP2, a deep sea bacterium isolated from west Pacific sediment.</title>
        <authorList>
            <person name="Xu G."/>
            <person name="Jian H."/>
        </authorList>
    </citation>
    <scope>NUCLEOTIDE SEQUENCE [LARGE SCALE GENOMIC DNA]</scope>
    <source>
        <strain evidence="4 5">WP2</strain>
    </source>
</reference>